<evidence type="ECO:0000313" key="2">
    <source>
        <dbReference type="EMBL" id="TVO59689.1"/>
    </source>
</evidence>
<dbReference type="EMBL" id="VMNK01000001">
    <property type="protein sequence ID" value="TVO59689.1"/>
    <property type="molecule type" value="Genomic_DNA"/>
</dbReference>
<evidence type="ECO:0000313" key="3">
    <source>
        <dbReference type="EMBL" id="TVO75046.1"/>
    </source>
</evidence>
<dbReference type="Proteomes" id="UP000319502">
    <property type="component" value="Unassembled WGS sequence"/>
</dbReference>
<dbReference type="RefSeq" id="WP_144179672.1">
    <property type="nucleotide sequence ID" value="NZ_VMNK01000001.1"/>
</dbReference>
<sequence length="151" mass="17356">MRRETAYKLAGRRHESHAGAGASGLIKTREIRFRPLPPGQVERALGALRRLRGLKAEPGARELCVVVEYSVLDFSLELLENALRDAGFHLDNSLYVKLVRALVYFSEETQRHNIESPERLIKQSNEVYIKVYDHHPHGDHDETPVELRDYK</sequence>
<comment type="caution">
    <text evidence="2">The sequence shown here is derived from an EMBL/GenBank/DDBJ whole genome shotgun (WGS) entry which is preliminary data.</text>
</comment>
<dbReference type="Proteomes" id="UP000318349">
    <property type="component" value="Unassembled WGS sequence"/>
</dbReference>
<feature type="compositionally biased region" description="Basic and acidic residues" evidence="1">
    <location>
        <begin position="1"/>
        <end position="17"/>
    </location>
</feature>
<evidence type="ECO:0000313" key="5">
    <source>
        <dbReference type="Proteomes" id="UP000319502"/>
    </source>
</evidence>
<keyword evidence="5" id="KW-1185">Reference proteome</keyword>
<evidence type="ECO:0000256" key="1">
    <source>
        <dbReference type="SAM" id="MobiDB-lite"/>
    </source>
</evidence>
<protein>
    <submittedName>
        <fullName evidence="2">Uncharacterized protein</fullName>
    </submittedName>
</protein>
<organism evidence="2 5">
    <name type="scientific">Denitromonas halophila</name>
    <dbReference type="NCBI Taxonomy" id="1629404"/>
    <lineage>
        <taxon>Bacteria</taxon>
        <taxon>Pseudomonadati</taxon>
        <taxon>Pseudomonadota</taxon>
        <taxon>Betaproteobacteria</taxon>
        <taxon>Rhodocyclales</taxon>
        <taxon>Zoogloeaceae</taxon>
        <taxon>Denitromonas</taxon>
    </lineage>
</organism>
<evidence type="ECO:0000313" key="4">
    <source>
        <dbReference type="Proteomes" id="UP000318349"/>
    </source>
</evidence>
<reference evidence="4 5" key="1">
    <citation type="submission" date="2019-07" db="EMBL/GenBank/DDBJ databases">
        <title>The pathways for chlorine oxyanion respiration interact through the shared metabolite chlorate.</title>
        <authorList>
            <person name="Barnum T.P."/>
            <person name="Cheng Y."/>
            <person name="Hill K.A."/>
            <person name="Lucas L.N."/>
            <person name="Carlson H.K."/>
            <person name="Coates J.D."/>
        </authorList>
    </citation>
    <scope>NUCLEOTIDE SEQUENCE [LARGE SCALE GENOMIC DNA]</scope>
    <source>
        <strain evidence="3 4">SFB-1</strain>
        <strain evidence="2 5">SFB-3</strain>
    </source>
</reference>
<accession>A0A558E7B5</accession>
<dbReference type="AlphaFoldDB" id="A0A558E7B5"/>
<name>A0A558E7B5_9RHOO</name>
<dbReference type="EMBL" id="VMNI01000014">
    <property type="protein sequence ID" value="TVO75046.1"/>
    <property type="molecule type" value="Genomic_DNA"/>
</dbReference>
<feature type="region of interest" description="Disordered" evidence="1">
    <location>
        <begin position="1"/>
        <end position="22"/>
    </location>
</feature>
<dbReference type="OrthoDB" id="8588195at2"/>
<gene>
    <name evidence="3" type="ORF">FHP89_14695</name>
    <name evidence="2" type="ORF">FHP91_00245</name>
</gene>
<proteinExistence type="predicted"/>